<dbReference type="CDD" id="cd01007">
    <property type="entry name" value="PBP2_BvgS_HisK_like"/>
    <property type="match status" value="1"/>
</dbReference>
<dbReference type="SMART" id="SM00086">
    <property type="entry name" value="PAC"/>
    <property type="match status" value="2"/>
</dbReference>
<dbReference type="InterPro" id="IPR001610">
    <property type="entry name" value="PAC"/>
</dbReference>
<keyword evidence="8" id="KW-1185">Reference proteome</keyword>
<gene>
    <name evidence="7" type="ordered locus">Q7A_527</name>
</gene>
<feature type="domain" description="PAS" evidence="3">
    <location>
        <begin position="741"/>
        <end position="780"/>
    </location>
</feature>
<keyword evidence="2" id="KW-0472">Membrane</keyword>
<dbReference type="InterPro" id="IPR043128">
    <property type="entry name" value="Rev_trsase/Diguanyl_cyclase"/>
</dbReference>
<dbReference type="PROSITE" id="PS50112">
    <property type="entry name" value="PAS"/>
    <property type="match status" value="2"/>
</dbReference>
<evidence type="ECO:0000256" key="1">
    <source>
        <dbReference type="ARBA" id="ARBA00001946"/>
    </source>
</evidence>
<dbReference type="NCBIfam" id="TIGR00229">
    <property type="entry name" value="sensory_box"/>
    <property type="match status" value="2"/>
</dbReference>
<dbReference type="Pfam" id="PF13426">
    <property type="entry name" value="PAS_9"/>
    <property type="match status" value="2"/>
</dbReference>
<evidence type="ECO:0000259" key="5">
    <source>
        <dbReference type="PROSITE" id="PS50883"/>
    </source>
</evidence>
<dbReference type="CDD" id="cd00130">
    <property type="entry name" value="PAS"/>
    <property type="match status" value="1"/>
</dbReference>
<dbReference type="SMART" id="SM00267">
    <property type="entry name" value="GGDEF"/>
    <property type="match status" value="1"/>
</dbReference>
<keyword evidence="2" id="KW-1133">Transmembrane helix</keyword>
<dbReference type="KEGG" id="mej:Q7A_527"/>
<dbReference type="Pfam" id="PF00563">
    <property type="entry name" value="EAL"/>
    <property type="match status" value="1"/>
</dbReference>
<dbReference type="InterPro" id="IPR000700">
    <property type="entry name" value="PAS-assoc_C"/>
</dbReference>
<dbReference type="Pfam" id="PF00990">
    <property type="entry name" value="GGDEF"/>
    <property type="match status" value="1"/>
</dbReference>
<dbReference type="InterPro" id="IPR052155">
    <property type="entry name" value="Biofilm_reg_signaling"/>
</dbReference>
<feature type="domain" description="PAC" evidence="4">
    <location>
        <begin position="688"/>
        <end position="738"/>
    </location>
</feature>
<feature type="transmembrane region" description="Helical" evidence="2">
    <location>
        <begin position="574"/>
        <end position="593"/>
    </location>
</feature>
<dbReference type="Gene3D" id="3.30.70.270">
    <property type="match status" value="1"/>
</dbReference>
<dbReference type="InterPro" id="IPR000160">
    <property type="entry name" value="GGDEF_dom"/>
</dbReference>
<dbReference type="CDD" id="cd01949">
    <property type="entry name" value="GGDEF"/>
    <property type="match status" value="1"/>
</dbReference>
<dbReference type="FunFam" id="3.30.70.270:FF:000001">
    <property type="entry name" value="Diguanylate cyclase domain protein"/>
    <property type="match status" value="1"/>
</dbReference>
<dbReference type="PATRIC" id="fig|754476.3.peg.518"/>
<dbReference type="Proteomes" id="UP000009144">
    <property type="component" value="Chromosome"/>
</dbReference>
<dbReference type="Pfam" id="PF09084">
    <property type="entry name" value="NMT1"/>
    <property type="match status" value="1"/>
</dbReference>
<dbReference type="PROSITE" id="PS50113">
    <property type="entry name" value="PAC"/>
    <property type="match status" value="2"/>
</dbReference>
<dbReference type="Gene3D" id="3.30.450.20">
    <property type="entry name" value="PAS domain"/>
    <property type="match status" value="2"/>
</dbReference>
<feature type="domain" description="GGDEF" evidence="6">
    <location>
        <begin position="892"/>
        <end position="1025"/>
    </location>
</feature>
<dbReference type="eggNOG" id="COG0834">
    <property type="taxonomic scope" value="Bacteria"/>
</dbReference>
<dbReference type="GO" id="GO:0003824">
    <property type="term" value="F:catalytic activity"/>
    <property type="evidence" value="ECO:0007669"/>
    <property type="project" value="UniProtKB-ARBA"/>
</dbReference>
<accession>I1XG54</accession>
<dbReference type="SUPFAM" id="SSF53850">
    <property type="entry name" value="Periplasmic binding protein-like II"/>
    <property type="match status" value="2"/>
</dbReference>
<dbReference type="PROSITE" id="PS50883">
    <property type="entry name" value="EAL"/>
    <property type="match status" value="1"/>
</dbReference>
<evidence type="ECO:0000259" key="4">
    <source>
        <dbReference type="PROSITE" id="PS50113"/>
    </source>
</evidence>
<evidence type="ECO:0000259" key="3">
    <source>
        <dbReference type="PROSITE" id="PS50112"/>
    </source>
</evidence>
<dbReference type="InterPro" id="IPR000014">
    <property type="entry name" value="PAS"/>
</dbReference>
<evidence type="ECO:0000313" key="7">
    <source>
        <dbReference type="EMBL" id="AFI83373.1"/>
    </source>
</evidence>
<name>I1XG54_METNJ</name>
<dbReference type="CDD" id="cd01948">
    <property type="entry name" value="EAL"/>
    <property type="match status" value="1"/>
</dbReference>
<dbReference type="SUPFAM" id="SSF55785">
    <property type="entry name" value="PYP-like sensor domain (PAS domain)"/>
    <property type="match status" value="2"/>
</dbReference>
<dbReference type="SMART" id="SM00091">
    <property type="entry name" value="PAS"/>
    <property type="match status" value="2"/>
</dbReference>
<dbReference type="HOGENOM" id="CLU_000445_86_2_6"/>
<dbReference type="SMART" id="SM00062">
    <property type="entry name" value="PBPb"/>
    <property type="match status" value="1"/>
</dbReference>
<evidence type="ECO:0000259" key="6">
    <source>
        <dbReference type="PROSITE" id="PS50887"/>
    </source>
</evidence>
<comment type="cofactor">
    <cofactor evidence="1">
        <name>Mg(2+)</name>
        <dbReference type="ChEBI" id="CHEBI:18420"/>
    </cofactor>
</comment>
<dbReference type="Pfam" id="PF00497">
    <property type="entry name" value="SBP_bac_3"/>
    <property type="match status" value="1"/>
</dbReference>
<keyword evidence="2" id="KW-0812">Transmembrane</keyword>
<dbReference type="InterPro" id="IPR035919">
    <property type="entry name" value="EAL_sf"/>
</dbReference>
<evidence type="ECO:0000256" key="2">
    <source>
        <dbReference type="SAM" id="Phobius"/>
    </source>
</evidence>
<dbReference type="InterPro" id="IPR015168">
    <property type="entry name" value="SsuA/THI5"/>
</dbReference>
<dbReference type="Gene3D" id="3.40.190.10">
    <property type="entry name" value="Periplasmic binding protein-like II"/>
    <property type="match status" value="4"/>
</dbReference>
<organism evidence="7 8">
    <name type="scientific">Methylophaga nitratireducenticrescens</name>
    <dbReference type="NCBI Taxonomy" id="754476"/>
    <lineage>
        <taxon>Bacteria</taxon>
        <taxon>Pseudomonadati</taxon>
        <taxon>Pseudomonadota</taxon>
        <taxon>Gammaproteobacteria</taxon>
        <taxon>Thiotrichales</taxon>
        <taxon>Piscirickettsiaceae</taxon>
        <taxon>Methylophaga</taxon>
    </lineage>
</organism>
<dbReference type="Gene3D" id="3.20.20.450">
    <property type="entry name" value="EAL domain"/>
    <property type="match status" value="1"/>
</dbReference>
<dbReference type="eggNOG" id="COG5001">
    <property type="taxonomic scope" value="Bacteria"/>
</dbReference>
<dbReference type="PANTHER" id="PTHR44757:SF2">
    <property type="entry name" value="BIOFILM ARCHITECTURE MAINTENANCE PROTEIN MBAA"/>
    <property type="match status" value="1"/>
</dbReference>
<dbReference type="EMBL" id="CP003390">
    <property type="protein sequence ID" value="AFI83373.1"/>
    <property type="molecule type" value="Genomic_DNA"/>
</dbReference>
<reference evidence="7 8" key="2">
    <citation type="journal article" date="2013" name="Int. J. Syst. Evol. Microbiol.">
        <title>Methylophaga nitratireducenticrescens sp. nov. and Methylophaga frappieri sp. nov., isolated from the biofilm of the methanol-fed denitrification system treating the seawater at the Montreal Biodome.</title>
        <authorList>
            <person name="Villeneuve C."/>
            <person name="Martineau C."/>
            <person name="Mauffrey F."/>
            <person name="Villemur R."/>
        </authorList>
    </citation>
    <scope>NUCLEOTIDE SEQUENCE [LARGE SCALE GENOMIC DNA]</scope>
    <source>
        <strain evidence="7 8">JAM1</strain>
    </source>
</reference>
<dbReference type="SUPFAM" id="SSF141868">
    <property type="entry name" value="EAL domain-like"/>
    <property type="match status" value="1"/>
</dbReference>
<protein>
    <submittedName>
        <fullName evidence="7">Diguanylate cyclase/phosphodiesterase</fullName>
    </submittedName>
</protein>
<dbReference type="STRING" id="754476.Q7A_527"/>
<sequence>MDPMRVIPHRFTFFLLFILLVCLFGEAKAASTESVTLQLKWRHQFQFAGYYAAIQQGYFEQEDLQVTLRERQPGINVINEVTSGRADYGIGGIGLLAEYAAGSPIRALAAIFQHDALVLVSKAQSGIVSPYEMIGKRIMFDDSAGNDAVFLAMFADAGISPHDYKLIPQDLQLDSFINDRVDAISIYRTDQLFTLEQLGVKLNIINPQSYGFDFYGDILFTGDRELRNNPGRAERFRRASLKGWRYALENPEEMIDLIINQYGSQTSREQLQHEARKIQKLILPDLIPLGQLDPARLRHSAQIYERLNIAPPLSEAQLEGFIYQSNAALRLTPEEQAWLEDNPVIKLGIDRDFAPYEWINSKGNYQGLAAEYIQLLQAKLGVEFDIIDNKPWHEIIAMAQRGELDMLSCLHMSPERSEYLLFSQPYITNPVVIVNANRFGYIGHLDNLKGKTVAVEKNYHVQENLALNYPEIKLLLTDTTLDALKKVSTGEADAYVGDAAYANYAIKQANLINLQFSGQTQQYNAYRMGINPSHPQLQSIINKVVNNLSDEEKQRIEQTWMGLSIEKGISRTTLINILLSILVIILIFTFWIYRLKQSGQALARNESKLRTIVNASPIPHVLSDGKNKVFYVNQSFIDTFGVTLKDIPNLTAWFDKAYPDPKYRQKIKKIWDDFVVDALQQSLPYRGEAVEVKITTHPRRVKQVLISSTVINDGQSNVFITIFYDISERKRAEEKLKLSGRVFHQAHEGILITNPEGRIVDVNPAFCDITGYRRDEVINQHPSILKSGKHNEAFYRNIWQNLLEKGYWQGEIWNRRKNGELFAELLTISTLMDDQGDTLHYLGLFSDITEIKQQQQALEMMAHYDMLTQLPNRTLFADRFQQSIAHSIRQHSLLGVIFLDLDGFKPINDNYGHEIGDQVLIEVAQRIKACIRLDDTASRLGGDEFALLLNDISSVEHCERLVSRLLRTIQLPYRIDGDIIQLGASMGVTLYPLDQSDADTLLRHADQAMYQSKQTGRNRYSIFDAVHDKQILLKQSQLDNLHQAFNKNQFCLYYQPKINMRNGRIHGAEALLRWNHPQQGILEPATFLSSMAGTELEIRIGNWVIDQTLKQLQNFHQQNRVIEISVNISAHHLQWPGFFDHLDRLLAKYPDLPAEYLQLEVLESSVLTDIQNISAIISTCREGLGVRIALDDFGTGYSSLSHLRHLPVDVIKIDQSFVRDIMDDPNDFTIVEGVIGLSHAFQHQVIAEGVESIEHGLMLMTIGCDMAQGYVIAQPMPADELGLWMEDYQPESRWLNHAHNTLSPQQRLLALMQMQGEQWLQRVIDNLHSSPAQISSWPLMNPKRSHFTHWLEQGKQEELFNQLWLDRLKLAYYELFHAAAGLRNQFEENEIALARKGIEDLQTLYAEIQQLLASPSQW</sequence>
<feature type="domain" description="PAC" evidence="4">
    <location>
        <begin position="808"/>
        <end position="860"/>
    </location>
</feature>
<feature type="domain" description="EAL" evidence="5">
    <location>
        <begin position="1034"/>
        <end position="1289"/>
    </location>
</feature>
<dbReference type="SMART" id="SM00052">
    <property type="entry name" value="EAL"/>
    <property type="match status" value="1"/>
</dbReference>
<feature type="domain" description="PAS" evidence="3">
    <location>
        <begin position="605"/>
        <end position="660"/>
    </location>
</feature>
<proteinExistence type="predicted"/>
<dbReference type="InterPro" id="IPR001638">
    <property type="entry name" value="Solute-binding_3/MltF_N"/>
</dbReference>
<dbReference type="PROSITE" id="PS50887">
    <property type="entry name" value="GGDEF"/>
    <property type="match status" value="1"/>
</dbReference>
<evidence type="ECO:0000313" key="8">
    <source>
        <dbReference type="Proteomes" id="UP000009144"/>
    </source>
</evidence>
<dbReference type="NCBIfam" id="TIGR00254">
    <property type="entry name" value="GGDEF"/>
    <property type="match status" value="1"/>
</dbReference>
<dbReference type="SUPFAM" id="SSF55073">
    <property type="entry name" value="Nucleotide cyclase"/>
    <property type="match status" value="1"/>
</dbReference>
<dbReference type="PANTHER" id="PTHR44757">
    <property type="entry name" value="DIGUANYLATE CYCLASE DGCP"/>
    <property type="match status" value="1"/>
</dbReference>
<dbReference type="eggNOG" id="COG0715">
    <property type="taxonomic scope" value="Bacteria"/>
</dbReference>
<reference evidence="7 8" key="1">
    <citation type="journal article" date="2012" name="J. Bacteriol.">
        <title>Complete genome sequences of Methylophaga sp. strain JAM1 and Methylophaga sp. strain JAM7.</title>
        <authorList>
            <person name="Villeneuve C."/>
            <person name="Martineau C."/>
            <person name="Mauffrey F."/>
            <person name="Villemur R."/>
        </authorList>
    </citation>
    <scope>NUCLEOTIDE SEQUENCE [LARGE SCALE GENOMIC DNA]</scope>
    <source>
        <strain evidence="7 8">JAM1</strain>
    </source>
</reference>
<dbReference type="InterPro" id="IPR029787">
    <property type="entry name" value="Nucleotide_cyclase"/>
</dbReference>
<dbReference type="InterPro" id="IPR035965">
    <property type="entry name" value="PAS-like_dom_sf"/>
</dbReference>
<dbReference type="InterPro" id="IPR001633">
    <property type="entry name" value="EAL_dom"/>
</dbReference>